<keyword evidence="2" id="KW-1185">Reference proteome</keyword>
<gene>
    <name evidence="1" type="ORF">BAE44_0021769</name>
</gene>
<accession>A0A1E5UWG8</accession>
<comment type="caution">
    <text evidence="1">The sequence shown here is derived from an EMBL/GenBank/DDBJ whole genome shotgun (WGS) entry which is preliminary data.</text>
</comment>
<evidence type="ECO:0000313" key="1">
    <source>
        <dbReference type="EMBL" id="OEL17217.1"/>
    </source>
</evidence>
<organism evidence="1 2">
    <name type="scientific">Dichanthelium oligosanthes</name>
    <dbReference type="NCBI Taxonomy" id="888268"/>
    <lineage>
        <taxon>Eukaryota</taxon>
        <taxon>Viridiplantae</taxon>
        <taxon>Streptophyta</taxon>
        <taxon>Embryophyta</taxon>
        <taxon>Tracheophyta</taxon>
        <taxon>Spermatophyta</taxon>
        <taxon>Magnoliopsida</taxon>
        <taxon>Liliopsida</taxon>
        <taxon>Poales</taxon>
        <taxon>Poaceae</taxon>
        <taxon>PACMAD clade</taxon>
        <taxon>Panicoideae</taxon>
        <taxon>Panicodae</taxon>
        <taxon>Paniceae</taxon>
        <taxon>Dichantheliinae</taxon>
        <taxon>Dichanthelium</taxon>
    </lineage>
</organism>
<sequence>MHRRKQRQPFRLPCHFSMLVPCQMHV</sequence>
<dbReference type="AlphaFoldDB" id="A0A1E5UWG8"/>
<evidence type="ECO:0000313" key="2">
    <source>
        <dbReference type="Proteomes" id="UP000095767"/>
    </source>
</evidence>
<name>A0A1E5UWG8_9POAL</name>
<dbReference type="EMBL" id="LWDX02060583">
    <property type="protein sequence ID" value="OEL17217.1"/>
    <property type="molecule type" value="Genomic_DNA"/>
</dbReference>
<proteinExistence type="predicted"/>
<protein>
    <submittedName>
        <fullName evidence="1">Uncharacterized protein</fullName>
    </submittedName>
</protein>
<reference evidence="1 2" key="1">
    <citation type="submission" date="2016-09" db="EMBL/GenBank/DDBJ databases">
        <title>The draft genome of Dichanthelium oligosanthes: A C3 panicoid grass species.</title>
        <authorList>
            <person name="Studer A.J."/>
            <person name="Schnable J.C."/>
            <person name="Brutnell T.P."/>
        </authorList>
    </citation>
    <scope>NUCLEOTIDE SEQUENCE [LARGE SCALE GENOMIC DNA]</scope>
    <source>
        <strain evidence="2">cv. Kellogg 1175</strain>
        <tissue evidence="1">Leaf</tissue>
    </source>
</reference>
<dbReference type="Proteomes" id="UP000095767">
    <property type="component" value="Unassembled WGS sequence"/>
</dbReference>